<protein>
    <recommendedName>
        <fullName evidence="3">DUF982 domain-containing protein</fullName>
    </recommendedName>
</protein>
<dbReference type="OrthoDB" id="8373776at2"/>
<dbReference type="EMBL" id="FXAF01000006">
    <property type="protein sequence ID" value="SMF53146.1"/>
    <property type="molecule type" value="Genomic_DNA"/>
</dbReference>
<keyword evidence="2" id="KW-1185">Reference proteome</keyword>
<evidence type="ECO:0000313" key="2">
    <source>
        <dbReference type="Proteomes" id="UP000192903"/>
    </source>
</evidence>
<organism evidence="1 2">
    <name type="scientific">Xaviernesmea oryzae</name>
    <dbReference type="NCBI Taxonomy" id="464029"/>
    <lineage>
        <taxon>Bacteria</taxon>
        <taxon>Pseudomonadati</taxon>
        <taxon>Pseudomonadota</taxon>
        <taxon>Alphaproteobacteria</taxon>
        <taxon>Hyphomicrobiales</taxon>
        <taxon>Rhizobiaceae</taxon>
        <taxon>Rhizobium/Agrobacterium group</taxon>
        <taxon>Xaviernesmea</taxon>
    </lineage>
</organism>
<dbReference type="InterPro" id="IPR010385">
    <property type="entry name" value="DUF982"/>
</dbReference>
<dbReference type="RefSeq" id="WP_085423257.1">
    <property type="nucleotide sequence ID" value="NZ_FXAF01000006.1"/>
</dbReference>
<evidence type="ECO:0000313" key="1">
    <source>
        <dbReference type="EMBL" id="SMF53146.1"/>
    </source>
</evidence>
<dbReference type="Gene3D" id="6.10.250.730">
    <property type="match status" value="1"/>
</dbReference>
<dbReference type="Pfam" id="PF06169">
    <property type="entry name" value="DUF982"/>
    <property type="match status" value="1"/>
</dbReference>
<name>A0A1X7FJ90_9HYPH</name>
<gene>
    <name evidence="1" type="ORF">SAMN02982989_3178</name>
</gene>
<evidence type="ECO:0008006" key="3">
    <source>
        <dbReference type="Google" id="ProtNLM"/>
    </source>
</evidence>
<reference evidence="2" key="1">
    <citation type="submission" date="2017-04" db="EMBL/GenBank/DDBJ databases">
        <authorList>
            <person name="Varghese N."/>
            <person name="Submissions S."/>
        </authorList>
    </citation>
    <scope>NUCLEOTIDE SEQUENCE [LARGE SCALE GENOMIC DNA]</scope>
    <source>
        <strain evidence="2">B4P</strain>
    </source>
</reference>
<dbReference type="Proteomes" id="UP000192903">
    <property type="component" value="Unassembled WGS sequence"/>
</dbReference>
<dbReference type="AlphaFoldDB" id="A0A1X7FJ90"/>
<proteinExistence type="predicted"/>
<accession>A0A1X7FJ90</accession>
<sequence length="71" mass="7895">MSKTWDEPVIVGDHLFFSPHQASQFLRVYHANLERGRAHEAEGVLAAAIDGRVPPEVAREAFLQAVRLAQS</sequence>